<dbReference type="PANTHER" id="PTHR11647:SF1">
    <property type="entry name" value="COLLAPSIN RESPONSE MEDIATOR PROTEIN"/>
    <property type="match status" value="1"/>
</dbReference>
<keyword evidence="1" id="KW-0732">Signal</keyword>
<name>A0A9W6IQ40_9PROT</name>
<feature type="chain" id="PRO_5040873251" evidence="1">
    <location>
        <begin position="20"/>
        <end position="519"/>
    </location>
</feature>
<dbReference type="Proteomes" id="UP001143486">
    <property type="component" value="Unassembled WGS sequence"/>
</dbReference>
<evidence type="ECO:0000313" key="4">
    <source>
        <dbReference type="Proteomes" id="UP001143486"/>
    </source>
</evidence>
<evidence type="ECO:0000256" key="1">
    <source>
        <dbReference type="SAM" id="SignalP"/>
    </source>
</evidence>
<reference evidence="3" key="1">
    <citation type="journal article" date="2014" name="Int. J. Syst. Evol. Microbiol.">
        <title>Complete genome sequence of Corynebacterium casei LMG S-19264T (=DSM 44701T), isolated from a smear-ripened cheese.</title>
        <authorList>
            <consortium name="US DOE Joint Genome Institute (JGI-PGF)"/>
            <person name="Walter F."/>
            <person name="Albersmeier A."/>
            <person name="Kalinowski J."/>
            <person name="Ruckert C."/>
        </authorList>
    </citation>
    <scope>NUCLEOTIDE SEQUENCE</scope>
    <source>
        <strain evidence="3">VKM B-1513</strain>
    </source>
</reference>
<dbReference type="InterPro" id="IPR013108">
    <property type="entry name" value="Amidohydro_3"/>
</dbReference>
<dbReference type="RefSeq" id="WP_271187623.1">
    <property type="nucleotide sequence ID" value="NZ_BSFE01000009.1"/>
</dbReference>
<dbReference type="Pfam" id="PF07969">
    <property type="entry name" value="Amidohydro_3"/>
    <property type="match status" value="2"/>
</dbReference>
<dbReference type="Gene3D" id="3.30.1490.130">
    <property type="entry name" value="D-aminoacylase. Domain 3"/>
    <property type="match status" value="1"/>
</dbReference>
<dbReference type="Gene3D" id="3.20.20.140">
    <property type="entry name" value="Metal-dependent hydrolases"/>
    <property type="match status" value="1"/>
</dbReference>
<dbReference type="InterPro" id="IPR011059">
    <property type="entry name" value="Metal-dep_hydrolase_composite"/>
</dbReference>
<keyword evidence="4" id="KW-1185">Reference proteome</keyword>
<accession>A0A9W6IQ40</accession>
<dbReference type="PANTHER" id="PTHR11647">
    <property type="entry name" value="HYDRANTOINASE/DIHYDROPYRIMIDINASE FAMILY MEMBER"/>
    <property type="match status" value="1"/>
</dbReference>
<feature type="domain" description="Amidohydrolase 3" evidence="2">
    <location>
        <begin position="69"/>
        <end position="145"/>
    </location>
</feature>
<dbReference type="NCBIfam" id="NF006560">
    <property type="entry name" value="PRK09061.1"/>
    <property type="match status" value="1"/>
</dbReference>
<dbReference type="InterPro" id="IPR032466">
    <property type="entry name" value="Metal_Hydrolase"/>
</dbReference>
<dbReference type="GO" id="GO:0016811">
    <property type="term" value="F:hydrolase activity, acting on carbon-nitrogen (but not peptide) bonds, in linear amides"/>
    <property type="evidence" value="ECO:0007669"/>
    <property type="project" value="InterPro"/>
</dbReference>
<feature type="domain" description="Amidohydrolase 3" evidence="2">
    <location>
        <begin position="398"/>
        <end position="496"/>
    </location>
</feature>
<dbReference type="SUPFAM" id="SSF51338">
    <property type="entry name" value="Composite domain of metallo-dependent hydrolases"/>
    <property type="match status" value="1"/>
</dbReference>
<dbReference type="InterPro" id="IPR023100">
    <property type="entry name" value="D-aminoacylase_insert_dom_sf"/>
</dbReference>
<sequence length="519" mass="55164">MIKALPICLALATTPAALAQTAPADETYDLAILGGRVIDPETGLDAIRNVGIRGDEIVEITEDAIEGERTIDAAGLVVAPGFIDLHAHGQSILAGRVQAFDGVTTALELESGVYPVNTFYAAAQAEGRPINYGASVNWSRARYAALTGHDPVDHEDGFEMAPDAPDWRYTPASPEHTREVLARVETGLDEGGIGIGVLLGYVPGSGRGEYYALHELAAGRGVPSFTHARYLSNIEPDSSLEGFQEMIAVSAATGAHMHISHLNSISLRDIGEIRPMIQSAQANGVNITVEAYPYGAGSTAIGTALFEGENWQARLGDISKSDFTLDGVPLSDAEFDRLQAEEPDTDIVVHFLDPDHNADDSALLSQSILYPGGAIASDGGGWSLRGEPVADTEWPLPAAAESHPRSAGTFSKFLRVYVRENRMIGLSDALAKLSLIPAQILEEAVPQMRTKGRLQEGADADIVIFDFDTVSDRATYEEPAQLSAGFHYVIVAGTPVIWAGELDTAALPGQAIRGTVQND</sequence>
<comment type="caution">
    <text evidence="3">The sequence shown here is derived from an EMBL/GenBank/DDBJ whole genome shotgun (WGS) entry which is preliminary data.</text>
</comment>
<dbReference type="SUPFAM" id="SSF51556">
    <property type="entry name" value="Metallo-dependent hydrolases"/>
    <property type="match status" value="1"/>
</dbReference>
<proteinExistence type="predicted"/>
<dbReference type="InterPro" id="IPR050378">
    <property type="entry name" value="Metallo-dep_Hydrolases_sf"/>
</dbReference>
<feature type="signal peptide" evidence="1">
    <location>
        <begin position="1"/>
        <end position="19"/>
    </location>
</feature>
<reference evidence="3" key="2">
    <citation type="submission" date="2023-01" db="EMBL/GenBank/DDBJ databases">
        <authorList>
            <person name="Sun Q."/>
            <person name="Evtushenko L."/>
        </authorList>
    </citation>
    <scope>NUCLEOTIDE SEQUENCE</scope>
    <source>
        <strain evidence="3">VKM B-1513</strain>
    </source>
</reference>
<dbReference type="EMBL" id="BSFE01000009">
    <property type="protein sequence ID" value="GLK53270.1"/>
    <property type="molecule type" value="Genomic_DNA"/>
</dbReference>
<dbReference type="AlphaFoldDB" id="A0A9W6IQ40"/>
<evidence type="ECO:0000259" key="2">
    <source>
        <dbReference type="Pfam" id="PF07969"/>
    </source>
</evidence>
<organism evidence="3 4">
    <name type="scientific">Maricaulis virginensis</name>
    <dbReference type="NCBI Taxonomy" id="144022"/>
    <lineage>
        <taxon>Bacteria</taxon>
        <taxon>Pseudomonadati</taxon>
        <taxon>Pseudomonadota</taxon>
        <taxon>Alphaproteobacteria</taxon>
        <taxon>Maricaulales</taxon>
        <taxon>Maricaulaceae</taxon>
        <taxon>Maricaulis</taxon>
    </lineage>
</organism>
<gene>
    <name evidence="3" type="ORF">GCM10017621_27780</name>
</gene>
<protein>
    <submittedName>
        <fullName evidence="3">D-glutamate deacylase</fullName>
    </submittedName>
</protein>
<dbReference type="Gene3D" id="2.30.40.10">
    <property type="entry name" value="Urease, subunit C, domain 1"/>
    <property type="match status" value="1"/>
</dbReference>
<evidence type="ECO:0000313" key="3">
    <source>
        <dbReference type="EMBL" id="GLK53270.1"/>
    </source>
</evidence>